<feature type="region of interest" description="Disordered" evidence="3">
    <location>
        <begin position="1248"/>
        <end position="1308"/>
    </location>
</feature>
<evidence type="ECO:0000259" key="4">
    <source>
        <dbReference type="PROSITE" id="PS51823"/>
    </source>
</evidence>
<dbReference type="Gene3D" id="3.30.2280.10">
    <property type="entry name" value="Hypothetical protein (hspc210)"/>
    <property type="match status" value="1"/>
</dbReference>
<dbReference type="Proteomes" id="UP001377567">
    <property type="component" value="Unassembled WGS sequence"/>
</dbReference>
<dbReference type="SUPFAM" id="SSF103107">
    <property type="entry name" value="Hypothetical protein c14orf129, hspc210"/>
    <property type="match status" value="1"/>
</dbReference>
<feature type="region of interest" description="Disordered" evidence="3">
    <location>
        <begin position="145"/>
        <end position="185"/>
    </location>
</feature>
<dbReference type="InterPro" id="IPR028275">
    <property type="entry name" value="CLU_N"/>
</dbReference>
<protein>
    <submittedName>
        <fullName evidence="5">Translation initiation factor 3 subunit</fullName>
    </submittedName>
</protein>
<comment type="caution">
    <text evidence="5">The sequence shown here is derived from an EMBL/GenBank/DDBJ whole genome shotgun (WGS) entry which is preliminary data.</text>
</comment>
<dbReference type="InterPro" id="IPR011990">
    <property type="entry name" value="TPR-like_helical_dom_sf"/>
</dbReference>
<dbReference type="GO" id="GO:0003743">
    <property type="term" value="F:translation initiation factor activity"/>
    <property type="evidence" value="ECO:0007669"/>
    <property type="project" value="UniProtKB-KW"/>
</dbReference>
<keyword evidence="2" id="KW-0175">Coiled coil</keyword>
<evidence type="ECO:0000313" key="6">
    <source>
        <dbReference type="Proteomes" id="UP001377567"/>
    </source>
</evidence>
<dbReference type="PANTHER" id="PTHR12601:SF6">
    <property type="entry name" value="CLUSTERED MITOCHONDRIA PROTEIN HOMOLOG"/>
    <property type="match status" value="1"/>
</dbReference>
<dbReference type="InterPro" id="IPR025697">
    <property type="entry name" value="CLU_dom"/>
</dbReference>
<dbReference type="GO" id="GO:0005737">
    <property type="term" value="C:cytoplasm"/>
    <property type="evidence" value="ECO:0007669"/>
    <property type="project" value="TreeGrafter"/>
</dbReference>
<proteinExistence type="predicted"/>
<dbReference type="Pfam" id="PF13236">
    <property type="entry name" value="CLU"/>
    <property type="match status" value="1"/>
</dbReference>
<dbReference type="InterPro" id="IPR033646">
    <property type="entry name" value="CLU-central"/>
</dbReference>
<dbReference type="InterPro" id="IPR027523">
    <property type="entry name" value="CLU_prot"/>
</dbReference>
<sequence>MSETAAANINVKVNIKLPNIHAHHHGKKAAVAEKLALQFNKDTKVQTIIDVLGVAKQTKYLTNIQLRHNDAVLLDEQTLVELTSENAIEKDIPIDISVEALPYTTSAALRHAVTTRELIGFTSELEDGLSDFAVSGGSKFDAMGLSAIRPRKTEEEKKKEAEAAAEKDKNDKRTPEEKKKAEEKKKHFLDVTDEEKEATAKAVRELLKVDKDTSAKQFFATNGSLITPCVRSLNLSQYNPVPAFNRSQGHLLYLQIVTLEGESMHVTATPSGFYVNKSTNTKFDPSLRVAAENEYDNGKSRHGHKHGASADNVSSHETTFYSLYDLLAAHSKNFISHIEKLDAKLSTMENAAYVKPQTGYLCKPWIISAVPTNTGDYTKLQEAYVNNIVNPERVYNDEFQAVRDLPSESLVSRMEIERLTAKLIHEFSTVATAGAMDIFQGNTTAMDPDAPENDRIYLKDDIFYSFVSDALGNFSNNGGDEAARAASNQDLLTISVLNRMGLKDVRHLLTTIVDFGGKRLLAQTPVPGLLGSMGAEVVKDAATGKETLQDMESDIIVNYGFDENTNKVVHDQKFDDLLAKDFAKVFHLKKNNDKDVWFSSKSKGIVGSDKRSYVLDLANTYPIDINFAREHFDNVASEADRYPHRQTLVRPELVEKWWNSKVQAEKDLTADEAYNKDMFSYQCDAYQVDGVEDKTVDDISDYLNNEVITGVVDDFAAGNVTEPYSGDHLIDTLHKNGINARYLGKIIEIAQAKLDKEEKEHDEKLKEIETSNAEYDAWEVSYLNKIQAMIKERQDKINELYHAGKEIPKELKEDLKLDENEIRKPTKGEPMAVRRDELLPVISMAHIEIISRALKHIFRAYSKELPISVISSMAAYFLNLLVGSEYNASPVAETVDEFFESAAYAFTSVTRDSLIEEIAKQAKLRFRIDLTADVIEKYLSFKLLMIKQICAKFGIQLINNTYFFNKAEFEEYKNAQDKKVRAKLVEPVSTFSKNDMIIIPVSKSSDYTSIISEEFWNQGTILLTEEKNNDALTLMAQAITILEEVKGVVHPEVAEKYLAMATVYSRMKLLPEAIAFCRKACIIYERTKGIDSFELIRALNNLALLELSNESPLNASIVYKRIIEQATLFQLNDAHHPIAASVLNNLEQVALGTNNLKLTTEVLQHLADLIVQLDGKDAVAYGFTESRLGNLFASSNEFQAALDHIVRAEAIFTKELGSNDHLTASAKQWINGLTNVLNEQRQQKILQGNQNDANSTPAVPHKKSNGKKAPAPKPELAEKSVDELLDFIEGDDGKKAKKGSKGKKNGKK</sequence>
<keyword evidence="5" id="KW-0396">Initiation factor</keyword>
<dbReference type="InterPro" id="IPR023231">
    <property type="entry name" value="GSKIP_dom_sf"/>
</dbReference>
<evidence type="ECO:0000256" key="2">
    <source>
        <dbReference type="SAM" id="Coils"/>
    </source>
</evidence>
<dbReference type="EMBL" id="BTGD01000020">
    <property type="protein sequence ID" value="GMM58151.1"/>
    <property type="molecule type" value="Genomic_DNA"/>
</dbReference>
<dbReference type="GO" id="GO:0048312">
    <property type="term" value="P:intracellular distribution of mitochondria"/>
    <property type="evidence" value="ECO:0007669"/>
    <property type="project" value="TreeGrafter"/>
</dbReference>
<dbReference type="PANTHER" id="PTHR12601">
    <property type="entry name" value="EUKARYOTIC TRANSLATION INITIATION FACTOR 3 SUBUNIT EIF-3"/>
    <property type="match status" value="1"/>
</dbReference>
<evidence type="ECO:0000256" key="3">
    <source>
        <dbReference type="SAM" id="MobiDB-lite"/>
    </source>
</evidence>
<feature type="compositionally biased region" description="Polar residues" evidence="3">
    <location>
        <begin position="1248"/>
        <end position="1257"/>
    </location>
</feature>
<feature type="compositionally biased region" description="Basic and acidic residues" evidence="3">
    <location>
        <begin position="151"/>
        <end position="185"/>
    </location>
</feature>
<evidence type="ECO:0000256" key="1">
    <source>
        <dbReference type="ARBA" id="ARBA00022490"/>
    </source>
</evidence>
<dbReference type="SUPFAM" id="SSF48452">
    <property type="entry name" value="TPR-like"/>
    <property type="match status" value="1"/>
</dbReference>
<dbReference type="CDD" id="cd15466">
    <property type="entry name" value="CLU-central"/>
    <property type="match status" value="1"/>
</dbReference>
<evidence type="ECO:0000313" key="5">
    <source>
        <dbReference type="EMBL" id="GMM58151.1"/>
    </source>
</evidence>
<dbReference type="Pfam" id="PF15044">
    <property type="entry name" value="CLU_N"/>
    <property type="match status" value="1"/>
</dbReference>
<keyword evidence="5" id="KW-0648">Protein biosynthesis</keyword>
<reference evidence="5 6" key="1">
    <citation type="journal article" date="2023" name="Elife">
        <title>Identification of key yeast species and microbe-microbe interactions impacting larval growth of Drosophila in the wild.</title>
        <authorList>
            <person name="Mure A."/>
            <person name="Sugiura Y."/>
            <person name="Maeda R."/>
            <person name="Honda K."/>
            <person name="Sakurai N."/>
            <person name="Takahashi Y."/>
            <person name="Watada M."/>
            <person name="Katoh T."/>
            <person name="Gotoh A."/>
            <person name="Gotoh Y."/>
            <person name="Taniguchi I."/>
            <person name="Nakamura K."/>
            <person name="Hayashi T."/>
            <person name="Katayama T."/>
            <person name="Uemura T."/>
            <person name="Hattori Y."/>
        </authorList>
    </citation>
    <scope>NUCLEOTIDE SEQUENCE [LARGE SCALE GENOMIC DNA]</scope>
    <source>
        <strain evidence="5 6">KH-74</strain>
    </source>
</reference>
<gene>
    <name evidence="5" type="ORF">DAKH74_047670</name>
</gene>
<keyword evidence="1" id="KW-0963">Cytoplasm</keyword>
<dbReference type="PROSITE" id="PS51823">
    <property type="entry name" value="CLU"/>
    <property type="match status" value="1"/>
</dbReference>
<feature type="domain" description="Clu" evidence="4">
    <location>
        <begin position="371"/>
        <end position="628"/>
    </location>
</feature>
<dbReference type="Pfam" id="PF12807">
    <property type="entry name" value="eIF3_p135"/>
    <property type="match status" value="1"/>
</dbReference>
<name>A0AAV5S514_MAUHU</name>
<dbReference type="GO" id="GO:0003729">
    <property type="term" value="F:mRNA binding"/>
    <property type="evidence" value="ECO:0007669"/>
    <property type="project" value="TreeGrafter"/>
</dbReference>
<keyword evidence="6" id="KW-1185">Reference proteome</keyword>
<feature type="coiled-coil region" evidence="2">
    <location>
        <begin position="747"/>
        <end position="774"/>
    </location>
</feature>
<organism evidence="5 6">
    <name type="scientific">Maudiozyma humilis</name>
    <name type="common">Sour dough yeast</name>
    <name type="synonym">Kazachstania humilis</name>
    <dbReference type="NCBI Taxonomy" id="51915"/>
    <lineage>
        <taxon>Eukaryota</taxon>
        <taxon>Fungi</taxon>
        <taxon>Dikarya</taxon>
        <taxon>Ascomycota</taxon>
        <taxon>Saccharomycotina</taxon>
        <taxon>Saccharomycetes</taxon>
        <taxon>Saccharomycetales</taxon>
        <taxon>Saccharomycetaceae</taxon>
        <taxon>Maudiozyma</taxon>
    </lineage>
</organism>
<dbReference type="SMART" id="SM00028">
    <property type="entry name" value="TPR"/>
    <property type="match status" value="4"/>
</dbReference>
<dbReference type="InterPro" id="IPR019734">
    <property type="entry name" value="TPR_rpt"/>
</dbReference>
<dbReference type="Gene3D" id="1.25.40.10">
    <property type="entry name" value="Tetratricopeptide repeat domain"/>
    <property type="match status" value="2"/>
</dbReference>
<feature type="compositionally biased region" description="Basic residues" evidence="3">
    <location>
        <begin position="1295"/>
        <end position="1308"/>
    </location>
</feature>
<accession>A0AAV5S514</accession>